<comment type="caution">
    <text evidence="6">The sequence shown here is derived from an EMBL/GenBank/DDBJ whole genome shotgun (WGS) entry which is preliminary data.</text>
</comment>
<evidence type="ECO:0000256" key="1">
    <source>
        <dbReference type="ARBA" id="ARBA00022741"/>
    </source>
</evidence>
<dbReference type="GO" id="GO:0016787">
    <property type="term" value="F:hydrolase activity"/>
    <property type="evidence" value="ECO:0007669"/>
    <property type="project" value="UniProtKB-KW"/>
</dbReference>
<organism evidence="6 7">
    <name type="scientific">Dentipellis fragilis</name>
    <dbReference type="NCBI Taxonomy" id="205917"/>
    <lineage>
        <taxon>Eukaryota</taxon>
        <taxon>Fungi</taxon>
        <taxon>Dikarya</taxon>
        <taxon>Basidiomycota</taxon>
        <taxon>Agaricomycotina</taxon>
        <taxon>Agaricomycetes</taxon>
        <taxon>Russulales</taxon>
        <taxon>Hericiaceae</taxon>
        <taxon>Dentipellis</taxon>
    </lineage>
</organism>
<dbReference type="InterPro" id="IPR041679">
    <property type="entry name" value="DNA2/NAM7-like_C"/>
</dbReference>
<accession>A0A4Y9Z0A5</accession>
<keyword evidence="3" id="KW-0347">Helicase</keyword>
<dbReference type="SUPFAM" id="SSF52540">
    <property type="entry name" value="P-loop containing nucleoside triphosphate hydrolases"/>
    <property type="match status" value="2"/>
</dbReference>
<dbReference type="InterPro" id="IPR027417">
    <property type="entry name" value="P-loop_NTPase"/>
</dbReference>
<protein>
    <recommendedName>
        <fullName evidence="5">DNA2/NAM7 helicase-like C-terminal domain-containing protein</fullName>
    </recommendedName>
</protein>
<sequence>MEPAAQFEQDIFKKTHPPIHLTTLSPYTFTEKRFSTFLATAGRPAVIGVAPAFGPHGVVKAIALASPTDVLVLKLGYLTTSKSGRPAKLDAARKRLASQIFRNASVTKIMFQPEILASALHLDLQLRVCQTLDLFVLSTSEGPPTVVNLLSQLLDNNSFDPVKAHRLFRDEKCNLDDPSQLAMRAWVLQATARAHGMHRMVGCTKLDTRYMDKHLLAALSKLARHAYRLDALKPLVSKNDVKGEFEMKKGKLHVESTRFKTRLQHSRTQTIHVKTTHNGKDMSYVGSASRVKGRAGIINLNGTVVGENLSITTVGKDPLTAAQRLRQEIISLAFHGKTSLRDLPFFSAIWSYVASSSASPTFPPLPLAPSIDYSGSLNGSQKTAVHSILSPDIRSTMICGAPGSGKTSVIAAAVNSMSNADPERGIWLLAQSNVAVKNIAEKLAKIGFLKFRLLVSENFHFEWHEHLYESIESNVIRSDEIPEFLTAMEQKLLGTKVILCTLSMMSSSSIPLLAKLAPVQTVIIDEASQIEMGDYIPLLHEFRKTLAKLVFIGDDKQLAPYGQEDIPDLQSIFEVSNLRADAVFLDTSYRMPTVICNFISRQIYDGRLKSKHNLHSKNACRFVNVDRGKEEKSGHSWINQEEVHMVIRIARRFLNEGKSFRIITGYDAQRTALENTMKSEGLNWEDKCFNVDSFQGNEDDYIIISVNIFKKDYPPIPFTTIPASALTSEHSIALLSSLDFPAVVGVAPAFGANGILKAVAFASSNQVLILRMGKKGKPKAGQSTKLSGRDRLAVDILMNPAFTKVVFRSEVLASALYLDYDLRVAQTLDLFSLTGSQECPTIVALLSRLLGEPKFDVPKARHLFRDEKYDTQGLGELAMRAWVAQIMAVTYGVDLLAKADKLNNVMHHTQSLTTLSSIVRHAHKIDSLKPHMTKNDVNSDFQAKDGKIHVQNTRFRTRLQISPTQIIHVETTHMDKRMTYEGKTKRVSGRAATIDLKQNVLGKNISITTIGKDPATRAEKERQSIVWSAMHRRISLENLPFFSKIWPYPKSTIVLPPLPPTPSIKASRLNASQETAVRTILSAEDGDRLVVVQGPPGTGKTTVISAAVDSMSKASPERGIWLLAQSNVAVKNIAEKLADIDFLNFRLLVSEGFHFDWHEHLYEKIASNVIRSDEFPADIVGVHRKLLDARVILCTLSMMSSLKTPLFARVAPVQTVIIDEASQIEIGNYIPLLHKFRHSLAKLVFIGDDKQRLSWFYLSFSVIDPVLAVPPYGQEDIPELRSVFEVPHLRRDPVFLDTSYRMPTVIGNFISSHIYDGRLQTVHELDSWDTCRFVDISKGKEEKSGHSWVNQEEVRAVIHIVRKFLAEGKSFRIVTGYDAQRNALENAMKVEDLPWEDKCFNVDSFQGNEDDYIIISVVRTRSLGFLGNRRRSNVMLSRCKRGMIICSSRGFLNGPGSSSLIGQLAAECGDEAWLTRQQILNGQWEMAL</sequence>
<name>A0A4Y9Z0A5_9AGAM</name>
<gene>
    <name evidence="6" type="ORF">EVG20_g4292</name>
</gene>
<dbReference type="GO" id="GO:0005524">
    <property type="term" value="F:ATP binding"/>
    <property type="evidence" value="ECO:0007669"/>
    <property type="project" value="UniProtKB-KW"/>
</dbReference>
<dbReference type="Pfam" id="PF13604">
    <property type="entry name" value="AAA_30"/>
    <property type="match status" value="2"/>
</dbReference>
<keyword evidence="2" id="KW-0378">Hydrolase</keyword>
<feature type="domain" description="DNA2/NAM7 helicase-like C-terminal" evidence="5">
    <location>
        <begin position="572"/>
        <end position="706"/>
    </location>
</feature>
<evidence type="ECO:0000256" key="3">
    <source>
        <dbReference type="ARBA" id="ARBA00022806"/>
    </source>
</evidence>
<dbReference type="Gene3D" id="3.40.50.300">
    <property type="entry name" value="P-loop containing nucleotide triphosphate hydrolases"/>
    <property type="match status" value="4"/>
</dbReference>
<dbReference type="OrthoDB" id="6513042at2759"/>
<keyword evidence="1" id="KW-0547">Nucleotide-binding</keyword>
<dbReference type="STRING" id="205917.A0A4Y9Z0A5"/>
<dbReference type="Proteomes" id="UP000298327">
    <property type="component" value="Unassembled WGS sequence"/>
</dbReference>
<dbReference type="PANTHER" id="PTHR43788:SF16">
    <property type="entry name" value="HELICASE WITH ZINC FINGER 2"/>
    <property type="match status" value="1"/>
</dbReference>
<dbReference type="InterPro" id="IPR050534">
    <property type="entry name" value="Coronavir_polyprotein_1ab"/>
</dbReference>
<evidence type="ECO:0000256" key="4">
    <source>
        <dbReference type="ARBA" id="ARBA00022840"/>
    </source>
</evidence>
<reference evidence="6 7" key="1">
    <citation type="submission" date="2019-02" db="EMBL/GenBank/DDBJ databases">
        <title>Genome sequencing of the rare red list fungi Dentipellis fragilis.</title>
        <authorList>
            <person name="Buettner E."/>
            <person name="Kellner H."/>
        </authorList>
    </citation>
    <scope>NUCLEOTIDE SEQUENCE [LARGE SCALE GENOMIC DNA]</scope>
    <source>
        <strain evidence="6 7">DSM 105465</strain>
    </source>
</reference>
<evidence type="ECO:0000313" key="7">
    <source>
        <dbReference type="Proteomes" id="UP000298327"/>
    </source>
</evidence>
<evidence type="ECO:0000256" key="2">
    <source>
        <dbReference type="ARBA" id="ARBA00022801"/>
    </source>
</evidence>
<feature type="domain" description="DNA2/NAM7 helicase-like C-terminal" evidence="5">
    <location>
        <begin position="1288"/>
        <end position="1448"/>
    </location>
</feature>
<dbReference type="PANTHER" id="PTHR43788">
    <property type="entry name" value="DNA2/NAM7 HELICASE FAMILY MEMBER"/>
    <property type="match status" value="1"/>
</dbReference>
<dbReference type="EMBL" id="SEOQ01000217">
    <property type="protein sequence ID" value="TFY66809.1"/>
    <property type="molecule type" value="Genomic_DNA"/>
</dbReference>
<dbReference type="GO" id="GO:0043139">
    <property type="term" value="F:5'-3' DNA helicase activity"/>
    <property type="evidence" value="ECO:0007669"/>
    <property type="project" value="TreeGrafter"/>
</dbReference>
<evidence type="ECO:0000259" key="5">
    <source>
        <dbReference type="Pfam" id="PF13087"/>
    </source>
</evidence>
<dbReference type="InterPro" id="IPR047187">
    <property type="entry name" value="SF1_C_Upf1"/>
</dbReference>
<proteinExistence type="predicted"/>
<dbReference type="CDD" id="cd18808">
    <property type="entry name" value="SF1_C_Upf1"/>
    <property type="match status" value="2"/>
</dbReference>
<evidence type="ECO:0000313" key="6">
    <source>
        <dbReference type="EMBL" id="TFY66809.1"/>
    </source>
</evidence>
<keyword evidence="7" id="KW-1185">Reference proteome</keyword>
<keyword evidence="4" id="KW-0067">ATP-binding</keyword>
<dbReference type="Pfam" id="PF13087">
    <property type="entry name" value="AAA_12"/>
    <property type="match status" value="2"/>
</dbReference>